<dbReference type="AlphaFoldDB" id="A0A917RNR6"/>
<evidence type="ECO:0000313" key="3">
    <source>
        <dbReference type="Proteomes" id="UP000637788"/>
    </source>
</evidence>
<keyword evidence="3" id="KW-1185">Reference proteome</keyword>
<comment type="caution">
    <text evidence="2">The sequence shown here is derived from an EMBL/GenBank/DDBJ whole genome shotgun (WGS) entry which is preliminary data.</text>
</comment>
<accession>A0A917RNR6</accession>
<dbReference type="Proteomes" id="UP000637788">
    <property type="component" value="Unassembled WGS sequence"/>
</dbReference>
<sequence length="238" mass="28015">MRHLGSFTRQIGKTTVTTLDGREVYTRRDLMTKYGMALSPLEEWYRNRRWTGHPEAAGKAGRELVWDAAEWDHWYQERQNTTNLVTRADLQERHGLARSTLERLWALREENEHPAPVKTLDRVMYWDHDQWEAWYADYKKRTQRREIHVDRSGNPDDLLTLAEAARVLGVTPVSIAHHPKRMPRGWPQPVEEEQLPSGRLRRWYRRADIWTYADTRTIAGPHRAKHPSRKPQGPGEAG</sequence>
<feature type="region of interest" description="Disordered" evidence="1">
    <location>
        <begin position="218"/>
        <end position="238"/>
    </location>
</feature>
<name>A0A917RNR6_9ACTN</name>
<proteinExistence type="predicted"/>
<dbReference type="EMBL" id="BMPQ01000052">
    <property type="protein sequence ID" value="GGL15498.1"/>
    <property type="molecule type" value="Genomic_DNA"/>
</dbReference>
<organism evidence="2 3">
    <name type="scientific">Streptomyces flaveus</name>
    <dbReference type="NCBI Taxonomy" id="66370"/>
    <lineage>
        <taxon>Bacteria</taxon>
        <taxon>Bacillati</taxon>
        <taxon>Actinomycetota</taxon>
        <taxon>Actinomycetes</taxon>
        <taxon>Kitasatosporales</taxon>
        <taxon>Streptomycetaceae</taxon>
        <taxon>Streptomyces</taxon>
        <taxon>Streptomyces aurantiacus group</taxon>
    </lineage>
</organism>
<reference evidence="2" key="2">
    <citation type="submission" date="2020-09" db="EMBL/GenBank/DDBJ databases">
        <authorList>
            <person name="Sun Q."/>
            <person name="Ohkuma M."/>
        </authorList>
    </citation>
    <scope>NUCLEOTIDE SEQUENCE</scope>
    <source>
        <strain evidence="2">JCM 3035</strain>
    </source>
</reference>
<protein>
    <submittedName>
        <fullName evidence="2">Uncharacterized protein</fullName>
    </submittedName>
</protein>
<reference evidence="2" key="1">
    <citation type="journal article" date="2014" name="Int. J. Syst. Evol. Microbiol.">
        <title>Complete genome sequence of Corynebacterium casei LMG S-19264T (=DSM 44701T), isolated from a smear-ripened cheese.</title>
        <authorList>
            <consortium name="US DOE Joint Genome Institute (JGI-PGF)"/>
            <person name="Walter F."/>
            <person name="Albersmeier A."/>
            <person name="Kalinowski J."/>
            <person name="Ruckert C."/>
        </authorList>
    </citation>
    <scope>NUCLEOTIDE SEQUENCE</scope>
    <source>
        <strain evidence="2">JCM 3035</strain>
    </source>
</reference>
<evidence type="ECO:0000313" key="2">
    <source>
        <dbReference type="EMBL" id="GGL15498.1"/>
    </source>
</evidence>
<evidence type="ECO:0000256" key="1">
    <source>
        <dbReference type="SAM" id="MobiDB-lite"/>
    </source>
</evidence>
<gene>
    <name evidence="2" type="ORF">GCM10010094_90480</name>
</gene>